<evidence type="ECO:0000313" key="9">
    <source>
        <dbReference type="Proteomes" id="UP000185062"/>
    </source>
</evidence>
<feature type="region of interest" description="Disordered" evidence="5">
    <location>
        <begin position="372"/>
        <end position="391"/>
    </location>
</feature>
<dbReference type="AlphaFoldDB" id="A0A1N6HTN3"/>
<dbReference type="SUPFAM" id="SSF101473">
    <property type="entry name" value="DhaL-like"/>
    <property type="match status" value="1"/>
</dbReference>
<feature type="domain" description="DhaK" evidence="7">
    <location>
        <begin position="8"/>
        <end position="354"/>
    </location>
</feature>
<evidence type="ECO:0000259" key="6">
    <source>
        <dbReference type="PROSITE" id="PS51480"/>
    </source>
</evidence>
<dbReference type="Gene3D" id="3.40.50.10440">
    <property type="entry name" value="Dihydroxyacetone kinase, domain 1"/>
    <property type="match status" value="1"/>
</dbReference>
<dbReference type="InterPro" id="IPR036117">
    <property type="entry name" value="DhaL_dom_sf"/>
</dbReference>
<evidence type="ECO:0000256" key="5">
    <source>
        <dbReference type="SAM" id="MobiDB-lite"/>
    </source>
</evidence>
<protein>
    <submittedName>
        <fullName evidence="8">Dihydroxyacetone kinase</fullName>
    </submittedName>
</protein>
<dbReference type="SMART" id="SM01120">
    <property type="entry name" value="Dak2"/>
    <property type="match status" value="1"/>
</dbReference>
<dbReference type="SUPFAM" id="SSF82549">
    <property type="entry name" value="DAK1/DegV-like"/>
    <property type="match status" value="1"/>
</dbReference>
<dbReference type="eggNOG" id="COG2376">
    <property type="taxonomic scope" value="Bacteria"/>
</dbReference>
<sequence>MSKKFINQNADVVRESLKGLLWQNHQDLQRLPNTDAIVVKSIDTAKVQIISGGGSGHEPAHVGFVGNNFALSGAVCGGIFASPSHKAVFETLKYFKDCKKGVLVVIKNYQGDIINFNLAAQMAKAQFGMKVECIVFGDDVTFAYDGEARRGIAGTVLFYSVLAHIARCNKNFDSFTVDQLAERARVLAKNFHSYGVALESCILPGKSKPNVDLKGNEMELGLGIHGEAGNKRLTSIIKADEVAELMVQKVLSNLPRSETKQQQQQVVLTLNNLGGVTELEMGILVNSVMNRTLAFLNKNSNVVIKRLICGRFLTSLDMKGISLTALFSNNSPPEVFQKEVLDAFDSNKNPSPASISFSVCSNIEEALRVGGPACASSSSQEQEKPEKQKAIEVESTPEGALFRTRLEAIFKAIDVAADRFDELDAAVGDGDMGRGISRGMKAALSILPTLNFSEKMREAFSELGSAIADAHAGSSGPMIGALVAVGGSKLCEKASENISGSQNFFLEGLAAGVDAVQEIGGAQEGDRTLVDVLSPLRSLIRSGQLSSSSTVSVQNSSGSNNNKEILEILIRVAKERALAVQQLTAKKGRSRYAEDRCIGKPDPGCEFIVFVLEKILEIVFLK</sequence>
<dbReference type="InterPro" id="IPR004006">
    <property type="entry name" value="DhaK_dom"/>
</dbReference>
<keyword evidence="1" id="KW-0808">Transferase</keyword>
<keyword evidence="3 8" id="KW-0418">Kinase</keyword>
<keyword evidence="4" id="KW-0067">ATP-binding</keyword>
<feature type="domain" description="DhaL" evidence="6">
    <location>
        <begin position="400"/>
        <end position="617"/>
    </location>
</feature>
<keyword evidence="2" id="KW-0547">Nucleotide-binding</keyword>
<evidence type="ECO:0000256" key="4">
    <source>
        <dbReference type="ARBA" id="ARBA00022840"/>
    </source>
</evidence>
<dbReference type="GO" id="GO:0019563">
    <property type="term" value="P:glycerol catabolic process"/>
    <property type="evidence" value="ECO:0007669"/>
    <property type="project" value="TreeGrafter"/>
</dbReference>
<dbReference type="Pfam" id="PF02733">
    <property type="entry name" value="Dak1"/>
    <property type="match status" value="1"/>
</dbReference>
<evidence type="ECO:0000256" key="2">
    <source>
        <dbReference type="ARBA" id="ARBA00022741"/>
    </source>
</evidence>
<dbReference type="InterPro" id="IPR050861">
    <property type="entry name" value="Dihydroxyacetone_Kinase"/>
</dbReference>
<dbReference type="EMBL" id="FSRO01000001">
    <property type="protein sequence ID" value="SIO23080.1"/>
    <property type="molecule type" value="Genomic_DNA"/>
</dbReference>
<name>A0A1N6HTN3_9PROT</name>
<feature type="compositionally biased region" description="Basic and acidic residues" evidence="5">
    <location>
        <begin position="381"/>
        <end position="391"/>
    </location>
</feature>
<dbReference type="GO" id="GO:0005829">
    <property type="term" value="C:cytosol"/>
    <property type="evidence" value="ECO:0007669"/>
    <property type="project" value="TreeGrafter"/>
</dbReference>
<accession>A0A1N6HTN3</accession>
<gene>
    <name evidence="8" type="ORF">SAMN02743940_1351</name>
</gene>
<dbReference type="InterPro" id="IPR004007">
    <property type="entry name" value="DhaL_dom"/>
</dbReference>
<dbReference type="Proteomes" id="UP000185062">
    <property type="component" value="Unassembled WGS sequence"/>
</dbReference>
<dbReference type="PROSITE" id="PS51481">
    <property type="entry name" value="DHAK"/>
    <property type="match status" value="1"/>
</dbReference>
<dbReference type="PROSITE" id="PS51480">
    <property type="entry name" value="DHAL"/>
    <property type="match status" value="1"/>
</dbReference>
<proteinExistence type="predicted"/>
<dbReference type="PANTHER" id="PTHR28629">
    <property type="entry name" value="TRIOKINASE/FMN CYCLASE"/>
    <property type="match status" value="1"/>
</dbReference>
<dbReference type="RefSeq" id="WP_028461877.1">
    <property type="nucleotide sequence ID" value="NZ_FSRO01000001.1"/>
</dbReference>
<dbReference type="GO" id="GO:0004371">
    <property type="term" value="F:glycerone kinase activity"/>
    <property type="evidence" value="ECO:0007669"/>
    <property type="project" value="InterPro"/>
</dbReference>
<dbReference type="Gene3D" id="1.25.40.340">
    <property type="match status" value="1"/>
</dbReference>
<reference evidence="8 9" key="1">
    <citation type="submission" date="2016-12" db="EMBL/GenBank/DDBJ databases">
        <authorList>
            <person name="Song W.-J."/>
            <person name="Kurnit D.M."/>
        </authorList>
    </citation>
    <scope>NUCLEOTIDE SEQUENCE [LARGE SCALE GENOMIC DNA]</scope>
    <source>
        <strain evidence="8 9">ATCC 49181</strain>
    </source>
</reference>
<dbReference type="STRING" id="44575.SAMN05216419_102622"/>
<evidence type="ECO:0000313" key="8">
    <source>
        <dbReference type="EMBL" id="SIO23080.1"/>
    </source>
</evidence>
<dbReference type="Pfam" id="PF02734">
    <property type="entry name" value="Dak2"/>
    <property type="match status" value="1"/>
</dbReference>
<evidence type="ECO:0000256" key="3">
    <source>
        <dbReference type="ARBA" id="ARBA00022777"/>
    </source>
</evidence>
<evidence type="ECO:0000256" key="1">
    <source>
        <dbReference type="ARBA" id="ARBA00022679"/>
    </source>
</evidence>
<evidence type="ECO:0000259" key="7">
    <source>
        <dbReference type="PROSITE" id="PS51481"/>
    </source>
</evidence>
<keyword evidence="9" id="KW-1185">Reference proteome</keyword>
<dbReference type="FunFam" id="3.40.50.10440:FF:000001">
    <property type="entry name" value="Dihydroxyacetone kinase, DhaK subunit"/>
    <property type="match status" value="1"/>
</dbReference>
<dbReference type="Gene3D" id="3.30.1180.20">
    <property type="entry name" value="Dihydroxyacetone kinase, domain 2"/>
    <property type="match status" value="1"/>
</dbReference>
<organism evidence="8 9">
    <name type="scientific">Nitrosomonas cryotolerans ATCC 49181</name>
    <dbReference type="NCBI Taxonomy" id="1131553"/>
    <lineage>
        <taxon>Bacteria</taxon>
        <taxon>Pseudomonadati</taxon>
        <taxon>Pseudomonadota</taxon>
        <taxon>Betaproteobacteria</taxon>
        <taxon>Nitrosomonadales</taxon>
        <taxon>Nitrosomonadaceae</taxon>
        <taxon>Nitrosomonas</taxon>
    </lineage>
</organism>
<dbReference type="PANTHER" id="PTHR28629:SF4">
    <property type="entry name" value="TRIOKINASE_FMN CYCLASE"/>
    <property type="match status" value="1"/>
</dbReference>
<dbReference type="GO" id="GO:0005524">
    <property type="term" value="F:ATP binding"/>
    <property type="evidence" value="ECO:0007669"/>
    <property type="project" value="UniProtKB-KW"/>
</dbReference>